<evidence type="ECO:0000256" key="5">
    <source>
        <dbReference type="ARBA" id="ARBA00022989"/>
    </source>
</evidence>
<feature type="transmembrane region" description="Helical" evidence="7">
    <location>
        <begin position="207"/>
        <end position="224"/>
    </location>
</feature>
<feature type="transmembrane region" description="Helical" evidence="7">
    <location>
        <begin position="278"/>
        <end position="300"/>
    </location>
</feature>
<keyword evidence="7" id="KW-0968">Cytoplasmic vesicle</keyword>
<comment type="function">
    <text evidence="1 7">Involved in the import of GDP-mannose from the cytoplasm into the Golgi lumen.</text>
</comment>
<feature type="region of interest" description="Disordered" evidence="8">
    <location>
        <begin position="1"/>
        <end position="35"/>
    </location>
</feature>
<evidence type="ECO:0000256" key="1">
    <source>
        <dbReference type="ARBA" id="ARBA00003420"/>
    </source>
</evidence>
<evidence type="ECO:0000256" key="2">
    <source>
        <dbReference type="ARBA" id="ARBA00010425"/>
    </source>
</evidence>
<feature type="transmembrane region" description="Helical" evidence="7">
    <location>
        <begin position="110"/>
        <end position="131"/>
    </location>
</feature>
<reference evidence="9" key="1">
    <citation type="submission" date="2022-10" db="EMBL/GenBank/DDBJ databases">
        <title>Culturing micro-colonial fungi from biological soil crusts in the Mojave desert and describing Neophaeococcomyces mojavensis, and introducing the new genera and species Taxawa tesnikishii.</title>
        <authorList>
            <person name="Kurbessoian T."/>
            <person name="Stajich J.E."/>
        </authorList>
    </citation>
    <scope>NUCLEOTIDE SEQUENCE</scope>
    <source>
        <strain evidence="9">TK_1</strain>
    </source>
</reference>
<keyword evidence="7" id="KW-0762">Sugar transport</keyword>
<evidence type="ECO:0000256" key="4">
    <source>
        <dbReference type="ARBA" id="ARBA00022692"/>
    </source>
</evidence>
<feature type="transmembrane region" description="Helical" evidence="7">
    <location>
        <begin position="152"/>
        <end position="180"/>
    </location>
</feature>
<protein>
    <recommendedName>
        <fullName evidence="7">GDP-mannose transporter</fullName>
        <shortName evidence="7">GMT</shortName>
    </recommendedName>
</protein>
<dbReference type="NCBIfam" id="TIGR00803">
    <property type="entry name" value="nst"/>
    <property type="match status" value="1"/>
</dbReference>
<dbReference type="SUPFAM" id="SSF103481">
    <property type="entry name" value="Multidrug resistance efflux transporter EmrE"/>
    <property type="match status" value="1"/>
</dbReference>
<keyword evidence="4 7" id="KW-0812">Transmembrane</keyword>
<evidence type="ECO:0000256" key="8">
    <source>
        <dbReference type="SAM" id="MobiDB-lite"/>
    </source>
</evidence>
<comment type="subcellular location">
    <subcellularLocation>
        <location evidence="7">Golgi apparatus membrane</location>
        <topology evidence="7">Multi-pass membrane protein</topology>
    </subcellularLocation>
    <subcellularLocation>
        <location evidence="7">Cytoplasmic vesicle membrane</location>
        <topology evidence="7">Multi-pass membrane protein</topology>
    </subcellularLocation>
    <subcellularLocation>
        <location evidence="7">Endoplasmic reticulum membrane</location>
        <topology evidence="7">Multi-pass membrane protein</topology>
    </subcellularLocation>
</comment>
<dbReference type="EMBL" id="JAPDRL010000033">
    <property type="protein sequence ID" value="KAJ9664974.1"/>
    <property type="molecule type" value="Genomic_DNA"/>
</dbReference>
<proteinExistence type="inferred from homology"/>
<dbReference type="Proteomes" id="UP001172684">
    <property type="component" value="Unassembled WGS sequence"/>
</dbReference>
<feature type="compositionally biased region" description="Polar residues" evidence="8">
    <location>
        <begin position="364"/>
        <end position="378"/>
    </location>
</feature>
<keyword evidence="7" id="KW-0333">Golgi apparatus</keyword>
<feature type="transmembrane region" description="Helical" evidence="7">
    <location>
        <begin position="333"/>
        <end position="352"/>
    </location>
</feature>
<dbReference type="InterPro" id="IPR050186">
    <property type="entry name" value="TPT_transporter"/>
</dbReference>
<evidence type="ECO:0000256" key="6">
    <source>
        <dbReference type="ARBA" id="ARBA00023136"/>
    </source>
</evidence>
<comment type="caution">
    <text evidence="9">The sequence shown here is derived from an EMBL/GenBank/DDBJ whole genome shotgun (WGS) entry which is preliminary data.</text>
</comment>
<keyword evidence="7" id="KW-0256">Endoplasmic reticulum</keyword>
<name>A0ABQ9NRA9_9PEZI</name>
<dbReference type="PANTHER" id="PTHR11132">
    <property type="entry name" value="SOLUTE CARRIER FAMILY 35"/>
    <property type="match status" value="1"/>
</dbReference>
<feature type="transmembrane region" description="Helical" evidence="7">
    <location>
        <begin position="307"/>
        <end position="327"/>
    </location>
</feature>
<keyword evidence="10" id="KW-1185">Reference proteome</keyword>
<evidence type="ECO:0000256" key="3">
    <source>
        <dbReference type="ARBA" id="ARBA00011182"/>
    </source>
</evidence>
<feature type="transmembrane region" description="Helical" evidence="7">
    <location>
        <begin position="70"/>
        <end position="90"/>
    </location>
</feature>
<evidence type="ECO:0000313" key="10">
    <source>
        <dbReference type="Proteomes" id="UP001172684"/>
    </source>
</evidence>
<sequence>MADEKKREDYAIELGDRKEGSFERPQPPRMPSAPAHISISNNPIVPVLAYCGSSILMTVTNKYVLSGRDFNLNFFLLCVQSVVCVAAIQTCKTAGVITYRDFNTEEARKWFPVSLLLIGMIYTSTKALRFLSIPVYTIFKNLTIIIIAYGEVLWFGGAVTGMALFSFGLMVFSSLIAAWADIQHALASYGGSASAEATDKISTLNSGYIWMMLNCFCSAAYVLGMRKRIKLTNFKDFDTMYYNNLLSIPILLVCSLFLEDWSSKNISLNFPPAERNSLIIAMIFSGLSSVFISYTSAWCVRVTSSTTYSMVGALNKLPIALSGLIFFDAPRTFGSISAIFVGFVSGIVYALAKIKQNKEKKDTLPTTAPTMSASSQSMKDGFKA</sequence>
<dbReference type="InterPro" id="IPR037185">
    <property type="entry name" value="EmrE-like"/>
</dbReference>
<keyword evidence="6 7" id="KW-0472">Membrane</keyword>
<evidence type="ECO:0000313" key="9">
    <source>
        <dbReference type="EMBL" id="KAJ9664974.1"/>
    </source>
</evidence>
<organism evidence="9 10">
    <name type="scientific">Coniosporium apollinis</name>
    <dbReference type="NCBI Taxonomy" id="61459"/>
    <lineage>
        <taxon>Eukaryota</taxon>
        <taxon>Fungi</taxon>
        <taxon>Dikarya</taxon>
        <taxon>Ascomycota</taxon>
        <taxon>Pezizomycotina</taxon>
        <taxon>Dothideomycetes</taxon>
        <taxon>Dothideomycetes incertae sedis</taxon>
        <taxon>Coniosporium</taxon>
    </lineage>
</organism>
<comment type="similarity">
    <text evidence="2 7">Belongs to the TPT transporter family. SLC35D subfamily.</text>
</comment>
<feature type="region of interest" description="Disordered" evidence="8">
    <location>
        <begin position="362"/>
        <end position="384"/>
    </location>
</feature>
<keyword evidence="5 7" id="KW-1133">Transmembrane helix</keyword>
<feature type="transmembrane region" description="Helical" evidence="7">
    <location>
        <begin position="240"/>
        <end position="258"/>
    </location>
</feature>
<feature type="compositionally biased region" description="Basic and acidic residues" evidence="8">
    <location>
        <begin position="1"/>
        <end position="22"/>
    </location>
</feature>
<evidence type="ECO:0000256" key="7">
    <source>
        <dbReference type="RuleBase" id="RU367097"/>
    </source>
</evidence>
<keyword evidence="7" id="KW-0813">Transport</keyword>
<accession>A0ABQ9NRA9</accession>
<comment type="subunit">
    <text evidence="3 7">Homooligomer.</text>
</comment>
<gene>
    <name evidence="9" type="primary">VRG4</name>
    <name evidence="9" type="ORF">H2201_004838</name>
</gene>